<evidence type="ECO:0000256" key="3">
    <source>
        <dbReference type="ARBA" id="ARBA00012922"/>
    </source>
</evidence>
<feature type="compositionally biased region" description="Polar residues" evidence="5">
    <location>
        <begin position="1"/>
        <end position="10"/>
    </location>
</feature>
<evidence type="ECO:0000256" key="5">
    <source>
        <dbReference type="SAM" id="MobiDB-lite"/>
    </source>
</evidence>
<gene>
    <name evidence="7" type="ORF">Focb16_v015440</name>
</gene>
<evidence type="ECO:0000259" key="6">
    <source>
        <dbReference type="Pfam" id="PF01425"/>
    </source>
</evidence>
<proteinExistence type="inferred from homology"/>
<name>A0A559KX95_FUSOC</name>
<dbReference type="Gene3D" id="3.90.1300.10">
    <property type="entry name" value="Amidase signature (AS) domain"/>
    <property type="match status" value="1"/>
</dbReference>
<evidence type="ECO:0000256" key="4">
    <source>
        <dbReference type="ARBA" id="ARBA00022801"/>
    </source>
</evidence>
<dbReference type="EMBL" id="SRMI01000008">
    <property type="protein sequence ID" value="TVY64789.1"/>
    <property type="molecule type" value="Genomic_DNA"/>
</dbReference>
<accession>A0A559KX95</accession>
<reference evidence="7 8" key="1">
    <citation type="journal article" date="2019" name="Microbiol. Resour. Announc.">
        <title>High-quality draft genome sequence of Fusarium oxysporum f. sp. cubense strain 160527, a causal agent of Panama disease.</title>
        <authorList>
            <person name="Asai S."/>
            <person name="Ayukawa Y."/>
            <person name="Gan P."/>
            <person name="Masuda S."/>
            <person name="Komatsu K."/>
            <person name="Shirasu K."/>
            <person name="Arie T."/>
        </authorList>
    </citation>
    <scope>NUCLEOTIDE SEQUENCE [LARGE SCALE GENOMIC DNA]</scope>
    <source>
        <strain evidence="7 8">160527</strain>
    </source>
</reference>
<dbReference type="GO" id="GO:0004040">
    <property type="term" value="F:amidase activity"/>
    <property type="evidence" value="ECO:0007669"/>
    <property type="project" value="UniProtKB-EC"/>
</dbReference>
<organism evidence="7 8">
    <name type="scientific">Fusarium oxysporum f. sp. cubense</name>
    <dbReference type="NCBI Taxonomy" id="61366"/>
    <lineage>
        <taxon>Eukaryota</taxon>
        <taxon>Fungi</taxon>
        <taxon>Dikarya</taxon>
        <taxon>Ascomycota</taxon>
        <taxon>Pezizomycotina</taxon>
        <taxon>Sordariomycetes</taxon>
        <taxon>Hypocreomycetidae</taxon>
        <taxon>Hypocreales</taxon>
        <taxon>Nectriaceae</taxon>
        <taxon>Fusarium</taxon>
        <taxon>Fusarium oxysporum species complex</taxon>
    </lineage>
</organism>
<comment type="similarity">
    <text evidence="2">Belongs to the amidase family.</text>
</comment>
<dbReference type="SUPFAM" id="SSF75304">
    <property type="entry name" value="Amidase signature (AS) enzymes"/>
    <property type="match status" value="1"/>
</dbReference>
<evidence type="ECO:0000256" key="2">
    <source>
        <dbReference type="ARBA" id="ARBA00009199"/>
    </source>
</evidence>
<feature type="domain" description="Amidase" evidence="6">
    <location>
        <begin position="160"/>
        <end position="618"/>
    </location>
</feature>
<sequence length="636" mass="69973">MHSLRHNTLSRILANRRPTIAHTPKTTFSTSGENLDSPPDVLTLPKRKNCLLSSEYAHSLTCRKMTSSTSLPSAPSSSSRWEQIAKIKQNQRDDSVSQWAKQHLGATIPRLPPPNTKNVRSWPRQSGHLTERQLEITSSVPTMILNKIANKSWTAEEVFLAFSFNATIAHHLTNPFSDVFFEEGFERARELDQYLIREGRVIGPLHGLPMSLKDVMSLEGHATTLGFVALADDIQESSDDLVNRLYDAGTVFYCKTNVPQSLMSGECDNLLYGCTSTPDNRLLSAGGSSGGEGSLIALRGSPLGIGTDIAGSVRTPANFNGIYGLCPTYGRLPCHSAERSSIGLINGVAGPMSASIDGLELYTRTVLSFEPWNWDAICQPLPWNEELFSRTKRWAVEGSLCFGFASHDGIVRPHPPIQRGLRQAKEALIKAGHKTVDVELLDSKDEMWDTAVRIFCADGGKALRETLDLVPEPAIQGIIVPPPSMTLTASELEKESKTLLKIRQRFLKRWQDTIHVTKTGRPIDVLIMPSGGHVAPPHGTMEYFLYEAISNIIDWPCATIPVCNVDPLLDPKPSPGETPAPLSKEDLKNQEKYSPEAYENGAVCLQILGPRYSEEVVLASMRVVDAALGRGYEDLL</sequence>
<dbReference type="Pfam" id="PF01425">
    <property type="entry name" value="Amidase"/>
    <property type="match status" value="1"/>
</dbReference>
<feature type="region of interest" description="Disordered" evidence="5">
    <location>
        <begin position="1"/>
        <end position="39"/>
    </location>
</feature>
<dbReference type="InterPro" id="IPR023631">
    <property type="entry name" value="Amidase_dom"/>
</dbReference>
<dbReference type="PROSITE" id="PS00571">
    <property type="entry name" value="AMIDASES"/>
    <property type="match status" value="1"/>
</dbReference>
<evidence type="ECO:0000313" key="7">
    <source>
        <dbReference type="EMBL" id="TVY64789.1"/>
    </source>
</evidence>
<dbReference type="InterPro" id="IPR036928">
    <property type="entry name" value="AS_sf"/>
</dbReference>
<keyword evidence="4" id="KW-0378">Hydrolase</keyword>
<evidence type="ECO:0000256" key="1">
    <source>
        <dbReference type="ARBA" id="ARBA00001311"/>
    </source>
</evidence>
<dbReference type="EC" id="3.5.1.4" evidence="3"/>
<evidence type="ECO:0000313" key="8">
    <source>
        <dbReference type="Proteomes" id="UP000320707"/>
    </source>
</evidence>
<comment type="catalytic activity">
    <reaction evidence="1">
        <text>a monocarboxylic acid amide + H2O = a monocarboxylate + NH4(+)</text>
        <dbReference type="Rhea" id="RHEA:12020"/>
        <dbReference type="ChEBI" id="CHEBI:15377"/>
        <dbReference type="ChEBI" id="CHEBI:28938"/>
        <dbReference type="ChEBI" id="CHEBI:35757"/>
        <dbReference type="ChEBI" id="CHEBI:83628"/>
        <dbReference type="EC" id="3.5.1.4"/>
    </reaction>
</comment>
<dbReference type="AlphaFoldDB" id="A0A559KX95"/>
<dbReference type="PANTHER" id="PTHR46072">
    <property type="entry name" value="AMIDASE-RELATED-RELATED"/>
    <property type="match status" value="1"/>
</dbReference>
<dbReference type="Proteomes" id="UP000320707">
    <property type="component" value="Unassembled WGS sequence"/>
</dbReference>
<feature type="compositionally biased region" description="Polar residues" evidence="5">
    <location>
        <begin position="24"/>
        <end position="34"/>
    </location>
</feature>
<dbReference type="InterPro" id="IPR020556">
    <property type="entry name" value="Amidase_CS"/>
</dbReference>
<comment type="caution">
    <text evidence="7">The sequence shown here is derived from an EMBL/GenBank/DDBJ whole genome shotgun (WGS) entry which is preliminary data.</text>
</comment>
<protein>
    <recommendedName>
        <fullName evidence="3">amidase</fullName>
        <ecNumber evidence="3">3.5.1.4</ecNumber>
    </recommendedName>
</protein>